<evidence type="ECO:0000256" key="8">
    <source>
        <dbReference type="PROSITE-ProRule" id="PRU00276"/>
    </source>
</evidence>
<dbReference type="PRINTS" id="PR00289">
    <property type="entry name" value="DISINTEGRIN"/>
</dbReference>
<dbReference type="SMART" id="SM00608">
    <property type="entry name" value="ACR"/>
    <property type="match status" value="1"/>
</dbReference>
<keyword evidence="11" id="KW-0732">Signal</keyword>
<dbReference type="GeneID" id="101564509"/>
<evidence type="ECO:0000259" key="13">
    <source>
        <dbReference type="PROSITE" id="PS50214"/>
    </source>
</evidence>
<evidence type="ECO:0000256" key="5">
    <source>
        <dbReference type="ARBA" id="ARBA00023157"/>
    </source>
</evidence>
<comment type="caution">
    <text evidence="7">Lacks conserved residue(s) required for the propagation of feature annotation.</text>
</comment>
<feature type="signal peptide" evidence="11">
    <location>
        <begin position="1"/>
        <end position="18"/>
    </location>
</feature>
<dbReference type="InParanoid" id="A0A6P3FLC9"/>
<dbReference type="RefSeq" id="XP_004640306.2">
    <property type="nucleotide sequence ID" value="XM_004640249.2"/>
</dbReference>
<gene>
    <name evidence="16" type="primary">LOC101564509</name>
</gene>
<evidence type="ECO:0000259" key="14">
    <source>
        <dbReference type="PROSITE" id="PS50215"/>
    </source>
</evidence>
<dbReference type="AlphaFoldDB" id="A0A6P3FLC9"/>
<evidence type="ECO:0000256" key="4">
    <source>
        <dbReference type="ARBA" id="ARBA00023136"/>
    </source>
</evidence>
<dbReference type="InterPro" id="IPR001590">
    <property type="entry name" value="Peptidase_M12B"/>
</dbReference>
<feature type="disulfide bond" evidence="7">
    <location>
        <begin position="646"/>
        <end position="655"/>
    </location>
</feature>
<dbReference type="PANTHER" id="PTHR11905:SF232">
    <property type="entry name" value="DISINTEGRIN AND METALLOPROTEINASE DOMAIN-CONTAINING PROTEIN 20"/>
    <property type="match status" value="1"/>
</dbReference>
<dbReference type="GO" id="GO:0006508">
    <property type="term" value="P:proteolysis"/>
    <property type="evidence" value="ECO:0007669"/>
    <property type="project" value="InterPro"/>
</dbReference>
<dbReference type="GO" id="GO:0009897">
    <property type="term" value="C:external side of plasma membrane"/>
    <property type="evidence" value="ECO:0007669"/>
    <property type="project" value="TreeGrafter"/>
</dbReference>
<dbReference type="Proteomes" id="UP000515203">
    <property type="component" value="Unplaced"/>
</dbReference>
<dbReference type="FunFam" id="4.10.70.10:FF:000001">
    <property type="entry name" value="Disintegrin and metalloproteinase domain-containing protein 22"/>
    <property type="match status" value="1"/>
</dbReference>
<dbReference type="GO" id="GO:0008584">
    <property type="term" value="P:male gonad development"/>
    <property type="evidence" value="ECO:0007669"/>
    <property type="project" value="TreeGrafter"/>
</dbReference>
<dbReference type="PROSITE" id="PS50026">
    <property type="entry name" value="EGF_3"/>
    <property type="match status" value="1"/>
</dbReference>
<dbReference type="OrthoDB" id="5951731at2759"/>
<evidence type="ECO:0000256" key="2">
    <source>
        <dbReference type="ARBA" id="ARBA00022692"/>
    </source>
</evidence>
<sequence>MKITLLLLGMGAFSFLSTWPLIGHCQYLNPPEVVIPLRIPGTSTEKKITGWVSYSLHLEGQRHIVHMKAKKFLVHRHLPVVTYTDQGTVHEDQPFIPRDCYYHGYAEGDPKSLVSLCTCFAGLQGLLYINDTFYEIKPKNLSTTFEHLVYKMHPREVQSESFKNVPTEEDTGNEWQMMLQENNHPTLKQSTIGGWFVHQFWYETGFVVDSTRFAYLRRNVTAANMEIISVVNIVDSYYKTLGVDIVVVAIDIWTHIDPINSTTTRELKNAFCTWKVQEYNPRVHHDAAVLVFNRPHGDEVTVDGNWWGLCKASLCCTVVYHSNDNQLQYATTMARGLGILTGLYNDSRYCTCEQGQCIMNTSLAIANAFSNCSFSTFMWATWVQRNCPYNRPLKVFHTEYCGNGVVDAGEGCDCGTVKSCAADPCCAANCHLKAGSGCASGLCCKDCQVLDHGTVCREQVNECDLPEWCNGTSPVCPADMYVEDGKPCLGKGFCYGGQCNNHDYQCKKIFGPEARNADVKCYRLLNPVGNRFGHCSRNRQTYERCASGDVLCGRIYCENVKELPVLKEHETFVWTHLNPQHCWSIEHHFGKTGPDIGAIPDGSPCGVGKFCKNRRCVLIPQWSKNACSPETCLDRGICNNRHHCHCSSEWAPPLCRRAGNGGSVDSGPPPKSNRTRDSGSKGGSLLLILIGILLFILCLLIILFILNKKRKEDQQTEPPPPVPGEPGAPLPPAAAGPAAQPPPGQAGPKDKRKK</sequence>
<feature type="domain" description="Disintegrin" evidence="13">
    <location>
        <begin position="398"/>
        <end position="484"/>
    </location>
</feature>
<dbReference type="PROSITE" id="PS50215">
    <property type="entry name" value="ADAM_MEPRO"/>
    <property type="match status" value="1"/>
</dbReference>
<organism evidence="15 16">
    <name type="scientific">Octodon degus</name>
    <name type="common">Degu</name>
    <name type="synonym">Sciurus degus</name>
    <dbReference type="NCBI Taxonomy" id="10160"/>
    <lineage>
        <taxon>Eukaryota</taxon>
        <taxon>Metazoa</taxon>
        <taxon>Chordata</taxon>
        <taxon>Craniata</taxon>
        <taxon>Vertebrata</taxon>
        <taxon>Euteleostomi</taxon>
        <taxon>Mammalia</taxon>
        <taxon>Eutheria</taxon>
        <taxon>Euarchontoglires</taxon>
        <taxon>Glires</taxon>
        <taxon>Rodentia</taxon>
        <taxon>Hystricomorpha</taxon>
        <taxon>Octodontidae</taxon>
        <taxon>Octodon</taxon>
    </lineage>
</organism>
<keyword evidence="15" id="KW-1185">Reference proteome</keyword>
<keyword evidence="5 7" id="KW-1015">Disulfide bond</keyword>
<feature type="domain" description="Peptidase M12B" evidence="14">
    <location>
        <begin position="200"/>
        <end position="377"/>
    </location>
</feature>
<proteinExistence type="predicted"/>
<protein>
    <submittedName>
        <fullName evidence="16">Disintegrin and metalloproteinase domain-containing protein 20-like</fullName>
    </submittedName>
</protein>
<dbReference type="Pfam" id="PF01562">
    <property type="entry name" value="Pep_M12B_propep"/>
    <property type="match status" value="1"/>
</dbReference>
<dbReference type="InterPro" id="IPR002870">
    <property type="entry name" value="Peptidase_M12B_N"/>
</dbReference>
<dbReference type="InterPro" id="IPR000742">
    <property type="entry name" value="EGF"/>
</dbReference>
<dbReference type="Pfam" id="PF00200">
    <property type="entry name" value="Disintegrin"/>
    <property type="match status" value="1"/>
</dbReference>
<dbReference type="InterPro" id="IPR034027">
    <property type="entry name" value="Reprolysin_adamalysin"/>
</dbReference>
<dbReference type="Gene3D" id="3.40.390.10">
    <property type="entry name" value="Collagenase (Catalytic Domain)"/>
    <property type="match status" value="1"/>
</dbReference>
<feature type="chain" id="PRO_5028369946" evidence="11">
    <location>
        <begin position="19"/>
        <end position="754"/>
    </location>
</feature>
<dbReference type="InterPro" id="IPR036436">
    <property type="entry name" value="Disintegrin_dom_sf"/>
</dbReference>
<feature type="disulfide bond" evidence="8">
    <location>
        <begin position="352"/>
        <end position="357"/>
    </location>
</feature>
<dbReference type="GO" id="GO:1990913">
    <property type="term" value="C:sperm head plasma membrane"/>
    <property type="evidence" value="ECO:0007669"/>
    <property type="project" value="TreeGrafter"/>
</dbReference>
<evidence type="ECO:0000256" key="9">
    <source>
        <dbReference type="SAM" id="MobiDB-lite"/>
    </source>
</evidence>
<dbReference type="PANTHER" id="PTHR11905">
    <property type="entry name" value="ADAM A DISINTEGRIN AND METALLOPROTEASE DOMAIN"/>
    <property type="match status" value="1"/>
</dbReference>
<evidence type="ECO:0000313" key="15">
    <source>
        <dbReference type="Proteomes" id="UP000515203"/>
    </source>
</evidence>
<dbReference type="InterPro" id="IPR006586">
    <property type="entry name" value="ADAM_Cys-rich"/>
</dbReference>
<dbReference type="Pfam" id="PF01421">
    <property type="entry name" value="Reprolysin"/>
    <property type="match status" value="1"/>
</dbReference>
<evidence type="ECO:0000256" key="3">
    <source>
        <dbReference type="ARBA" id="ARBA00022989"/>
    </source>
</evidence>
<keyword evidence="2 10" id="KW-0812">Transmembrane</keyword>
<dbReference type="InterPro" id="IPR024079">
    <property type="entry name" value="MetalloPept_cat_dom_sf"/>
</dbReference>
<accession>A0A6P3FLC9</accession>
<dbReference type="Pfam" id="PF08516">
    <property type="entry name" value="ADAM_CR"/>
    <property type="match status" value="1"/>
</dbReference>
<evidence type="ECO:0000259" key="12">
    <source>
        <dbReference type="PROSITE" id="PS50026"/>
    </source>
</evidence>
<feature type="region of interest" description="Disordered" evidence="9">
    <location>
        <begin position="711"/>
        <end position="754"/>
    </location>
</feature>
<name>A0A6P3FLC9_OCTDE</name>
<comment type="subcellular location">
    <subcellularLocation>
        <location evidence="1">Membrane</location>
        <topology evidence="1">Single-pass type I membrane protein</topology>
    </subcellularLocation>
</comment>
<dbReference type="GO" id="GO:0004222">
    <property type="term" value="F:metalloendopeptidase activity"/>
    <property type="evidence" value="ECO:0007669"/>
    <property type="project" value="InterPro"/>
</dbReference>
<evidence type="ECO:0000256" key="6">
    <source>
        <dbReference type="PROSITE-ProRule" id="PRU00068"/>
    </source>
</evidence>
<feature type="compositionally biased region" description="Pro residues" evidence="9">
    <location>
        <begin position="717"/>
        <end position="745"/>
    </location>
</feature>
<evidence type="ECO:0000256" key="10">
    <source>
        <dbReference type="SAM" id="Phobius"/>
    </source>
</evidence>
<dbReference type="SMART" id="SM00050">
    <property type="entry name" value="DISIN"/>
    <property type="match status" value="1"/>
</dbReference>
<dbReference type="PROSITE" id="PS00427">
    <property type="entry name" value="DISINTEGRIN_1"/>
    <property type="match status" value="1"/>
</dbReference>
<dbReference type="SUPFAM" id="SSF57552">
    <property type="entry name" value="Blood coagulation inhibitor (disintegrin)"/>
    <property type="match status" value="1"/>
</dbReference>
<evidence type="ECO:0000313" key="16">
    <source>
        <dbReference type="RefSeq" id="XP_004640306.2"/>
    </source>
</evidence>
<reference evidence="16" key="1">
    <citation type="submission" date="2025-08" db="UniProtKB">
        <authorList>
            <consortium name="RefSeq"/>
        </authorList>
    </citation>
    <scope>IDENTIFICATION</scope>
</reference>
<evidence type="ECO:0000256" key="7">
    <source>
        <dbReference type="PROSITE-ProRule" id="PRU00076"/>
    </source>
</evidence>
<dbReference type="CDD" id="cd04269">
    <property type="entry name" value="ZnMc_adamalysin_II_like"/>
    <property type="match status" value="1"/>
</dbReference>
<dbReference type="InterPro" id="IPR018358">
    <property type="entry name" value="Disintegrin_CS"/>
</dbReference>
<evidence type="ECO:0000256" key="1">
    <source>
        <dbReference type="ARBA" id="ARBA00004479"/>
    </source>
</evidence>
<feature type="transmembrane region" description="Helical" evidence="10">
    <location>
        <begin position="685"/>
        <end position="706"/>
    </location>
</feature>
<evidence type="ECO:0000256" key="11">
    <source>
        <dbReference type="SAM" id="SignalP"/>
    </source>
</evidence>
<keyword evidence="3 10" id="KW-1133">Transmembrane helix</keyword>
<dbReference type="PROSITE" id="PS50214">
    <property type="entry name" value="DISINTEGRIN_2"/>
    <property type="match status" value="1"/>
</dbReference>
<keyword evidence="4 10" id="KW-0472">Membrane</keyword>
<dbReference type="Gene3D" id="4.10.70.10">
    <property type="entry name" value="Disintegrin domain"/>
    <property type="match status" value="1"/>
</dbReference>
<feature type="disulfide bond" evidence="6">
    <location>
        <begin position="456"/>
        <end position="476"/>
    </location>
</feature>
<keyword evidence="7" id="KW-0245">EGF-like domain</keyword>
<dbReference type="SUPFAM" id="SSF55486">
    <property type="entry name" value="Metalloproteases ('zincins'), catalytic domain"/>
    <property type="match status" value="1"/>
</dbReference>
<dbReference type="InterPro" id="IPR001762">
    <property type="entry name" value="Disintegrin_dom"/>
</dbReference>
<feature type="domain" description="EGF-like" evidence="12">
    <location>
        <begin position="623"/>
        <end position="656"/>
    </location>
</feature>